<evidence type="ECO:0000313" key="2">
    <source>
        <dbReference type="Proteomes" id="UP000243579"/>
    </source>
</evidence>
<name>A0A1V9YVB3_ACHHY</name>
<sequence>MLGPTATAELSAHFERLRVQKDLSRHLNDPQPRAEANSVVTCASSYIEAVDVLVRAGSSRQQFHYLFYHYAQSRGDGITRTELLTLLQENLGPAAVEADPRLFEKVYTYLKRHFTAPALSLASVVALLDARPTMATIDSVVIDVDKLVPLLAANNARNTVSCLWE</sequence>
<dbReference type="EMBL" id="JNBR01000763">
    <property type="protein sequence ID" value="OQR89668.1"/>
    <property type="molecule type" value="Genomic_DNA"/>
</dbReference>
<accession>A0A1V9YVB3</accession>
<organism evidence="1 2">
    <name type="scientific">Achlya hypogyna</name>
    <name type="common">Oomycete</name>
    <name type="synonym">Protoachlya hypogyna</name>
    <dbReference type="NCBI Taxonomy" id="1202772"/>
    <lineage>
        <taxon>Eukaryota</taxon>
        <taxon>Sar</taxon>
        <taxon>Stramenopiles</taxon>
        <taxon>Oomycota</taxon>
        <taxon>Saprolegniomycetes</taxon>
        <taxon>Saprolegniales</taxon>
        <taxon>Achlyaceae</taxon>
        <taxon>Achlya</taxon>
    </lineage>
</organism>
<dbReference type="Proteomes" id="UP000243579">
    <property type="component" value="Unassembled WGS sequence"/>
</dbReference>
<reference evidence="1 2" key="1">
    <citation type="journal article" date="2014" name="Genome Biol. Evol.">
        <title>The secreted proteins of Achlya hypogyna and Thraustotheca clavata identify the ancestral oomycete secretome and reveal gene acquisitions by horizontal gene transfer.</title>
        <authorList>
            <person name="Misner I."/>
            <person name="Blouin N."/>
            <person name="Leonard G."/>
            <person name="Richards T.A."/>
            <person name="Lane C.E."/>
        </authorList>
    </citation>
    <scope>NUCLEOTIDE SEQUENCE [LARGE SCALE GENOMIC DNA]</scope>
    <source>
        <strain evidence="1 2">ATCC 48635</strain>
    </source>
</reference>
<comment type="caution">
    <text evidence="1">The sequence shown here is derived from an EMBL/GenBank/DDBJ whole genome shotgun (WGS) entry which is preliminary data.</text>
</comment>
<evidence type="ECO:0000313" key="1">
    <source>
        <dbReference type="EMBL" id="OQR89668.1"/>
    </source>
</evidence>
<protein>
    <submittedName>
        <fullName evidence="1">Uncharacterized protein</fullName>
    </submittedName>
</protein>
<dbReference type="AlphaFoldDB" id="A0A1V9YVB3"/>
<proteinExistence type="predicted"/>
<keyword evidence="2" id="KW-1185">Reference proteome</keyword>
<dbReference type="OrthoDB" id="76086at2759"/>
<gene>
    <name evidence="1" type="ORF">ACHHYP_06131</name>
</gene>